<feature type="compositionally biased region" description="Basic and acidic residues" evidence="1">
    <location>
        <begin position="634"/>
        <end position="648"/>
    </location>
</feature>
<keyword evidence="2" id="KW-0472">Membrane</keyword>
<dbReference type="SUPFAM" id="SSF53300">
    <property type="entry name" value="vWA-like"/>
    <property type="match status" value="1"/>
</dbReference>
<dbReference type="Gene3D" id="3.40.50.410">
    <property type="entry name" value="von Willebrand factor, type A domain"/>
    <property type="match status" value="1"/>
</dbReference>
<proteinExistence type="predicted"/>
<name>A0A2U1B8B1_9BACT</name>
<protein>
    <submittedName>
        <fullName evidence="4">Ca-activated chloride channel family protein</fullName>
    </submittedName>
</protein>
<feature type="compositionally biased region" description="Low complexity" evidence="1">
    <location>
        <begin position="359"/>
        <end position="368"/>
    </location>
</feature>
<feature type="transmembrane region" description="Helical" evidence="2">
    <location>
        <begin position="6"/>
        <end position="26"/>
    </location>
</feature>
<keyword evidence="2" id="KW-1133">Transmembrane helix</keyword>
<sequence>MRFIQPQLFYLVLPVLLAVIVLAVYASHCRKQKVRALLGNGDTDPAAVKLSPPRRRFRIFLLLLTMLFLIAAAARPFWSSQLVPFEPRGRDLMVIFDVSKSMLATDIAPSRLEHAKFLLRQLVESAPNDRFGLVAFAGKAYLACPLTSDSLAFTQYIDELNTDTVPLGGTNLEAALRVAEQAFKAAAGGNRGILLFTDGDELAGNSAALVDELRKRQIPLFIVGLGDPEVGAPVPEADGTLKRDASGQLITSKLAETSLKKLAGETGGIYVRSTVTDTGLAVIENRIKRLDTAEQQGAQRTLPIEKFPLALIAAAICLVLYFLLSERPLEYRFSRPKSAALLLLPAMLFLLAGAAAPEKPETAPAQQPKEIPVEPEPPSDPAELYNLARERQIAGDEKAANLYETVIRDAADRPDLQTRSLYNLGTGEHRNARTIAQQAVAKVKAQQLDPALEELKKAEGRLKSAEELYVRSLEIPQLQNAVPEASNNLQQLADDRKKIEELKKKIEELKKLQQQAQQQTQQAQQQNQKDQQKQDQKDQQKQDQQQGQQGQDQKDQQKQDQQQGQQGQDQKDQQKQDQQQGQDQKDQQKQDQQQGQQGQDQKDQQKQDQQQGQDQKDQQKQDQQQKSGENALDQARKSAEELKNKADELQQQNLSKQAEQARQELDKAKESREQQKFDEAQKHLEEAMKALGGSQGQDQKDQQGKDQKDQQQGKDQKDQQQQGKEGQQDQKEQQGEEAKPEDGKMDEKTAEQLLQMMADEEKGLRDAIKQHQRSRQPRVEKDW</sequence>
<evidence type="ECO:0000259" key="3">
    <source>
        <dbReference type="PROSITE" id="PS50234"/>
    </source>
</evidence>
<dbReference type="AlphaFoldDB" id="A0A2U1B8B1"/>
<dbReference type="GeneID" id="78294414"/>
<dbReference type="RefSeq" id="WP_116883091.1">
    <property type="nucleotide sequence ID" value="NZ_QEKH01000005.1"/>
</dbReference>
<evidence type="ECO:0000313" key="5">
    <source>
        <dbReference type="Proteomes" id="UP000245959"/>
    </source>
</evidence>
<evidence type="ECO:0000256" key="2">
    <source>
        <dbReference type="SAM" id="Phobius"/>
    </source>
</evidence>
<dbReference type="InterPro" id="IPR050768">
    <property type="entry name" value="UPF0353/GerABKA_families"/>
</dbReference>
<feature type="region of interest" description="Disordered" evidence="1">
    <location>
        <begin position="510"/>
        <end position="783"/>
    </location>
</feature>
<keyword evidence="2" id="KW-0812">Transmembrane</keyword>
<dbReference type="EMBL" id="QEKH01000005">
    <property type="protein sequence ID" value="PVY44767.1"/>
    <property type="molecule type" value="Genomic_DNA"/>
</dbReference>
<evidence type="ECO:0000256" key="1">
    <source>
        <dbReference type="SAM" id="MobiDB-lite"/>
    </source>
</evidence>
<dbReference type="SMART" id="SM00327">
    <property type="entry name" value="VWA"/>
    <property type="match status" value="1"/>
</dbReference>
<feature type="compositionally biased region" description="Low complexity" evidence="1">
    <location>
        <begin position="590"/>
        <end position="599"/>
    </location>
</feature>
<dbReference type="Proteomes" id="UP000245959">
    <property type="component" value="Unassembled WGS sequence"/>
</dbReference>
<reference evidence="4 5" key="1">
    <citation type="submission" date="2018-04" db="EMBL/GenBank/DDBJ databases">
        <title>Genomic Encyclopedia of Type Strains, Phase IV (KMG-IV): sequencing the most valuable type-strain genomes for metagenomic binning, comparative biology and taxonomic classification.</title>
        <authorList>
            <person name="Goeker M."/>
        </authorList>
    </citation>
    <scope>NUCLEOTIDE SEQUENCE [LARGE SCALE GENOMIC DNA]</scope>
    <source>
        <strain evidence="4 5">DSM 14823</strain>
    </source>
</reference>
<dbReference type="InterPro" id="IPR036465">
    <property type="entry name" value="vWFA_dom_sf"/>
</dbReference>
<feature type="compositionally biased region" description="Low complexity" evidence="1">
    <location>
        <begin position="512"/>
        <end position="529"/>
    </location>
</feature>
<feature type="compositionally biased region" description="Basic and acidic residues" evidence="1">
    <location>
        <begin position="759"/>
        <end position="769"/>
    </location>
</feature>
<accession>A0A2U1B8B1</accession>
<gene>
    <name evidence="4" type="ORF">C8D82_10596</name>
</gene>
<feature type="compositionally biased region" description="Low complexity" evidence="1">
    <location>
        <begin position="542"/>
        <end position="551"/>
    </location>
</feature>
<feature type="domain" description="VWFA" evidence="3">
    <location>
        <begin position="91"/>
        <end position="290"/>
    </location>
</feature>
<dbReference type="PANTHER" id="PTHR22550:SF14">
    <property type="entry name" value="VWFA DOMAIN-CONTAINING PROTEIN"/>
    <property type="match status" value="1"/>
</dbReference>
<feature type="compositionally biased region" description="Polar residues" evidence="1">
    <location>
        <begin position="649"/>
        <end position="658"/>
    </location>
</feature>
<feature type="compositionally biased region" description="Low complexity" evidence="1">
    <location>
        <begin position="559"/>
        <end position="568"/>
    </location>
</feature>
<dbReference type="PROSITE" id="PS50234">
    <property type="entry name" value="VWFA"/>
    <property type="match status" value="1"/>
</dbReference>
<dbReference type="Pfam" id="PF13519">
    <property type="entry name" value="VWA_2"/>
    <property type="match status" value="1"/>
</dbReference>
<feature type="transmembrane region" description="Helical" evidence="2">
    <location>
        <begin position="336"/>
        <end position="356"/>
    </location>
</feature>
<feature type="transmembrane region" description="Helical" evidence="2">
    <location>
        <begin position="307"/>
        <end position="324"/>
    </location>
</feature>
<feature type="compositionally biased region" description="Basic and acidic residues" evidence="1">
    <location>
        <begin position="659"/>
        <end position="688"/>
    </location>
</feature>
<comment type="caution">
    <text evidence="4">The sequence shown here is derived from an EMBL/GenBank/DDBJ whole genome shotgun (WGS) entry which is preliminary data.</text>
</comment>
<organism evidence="4 5">
    <name type="scientific">Victivallis vadensis</name>
    <dbReference type="NCBI Taxonomy" id="172901"/>
    <lineage>
        <taxon>Bacteria</taxon>
        <taxon>Pseudomonadati</taxon>
        <taxon>Lentisphaerota</taxon>
        <taxon>Lentisphaeria</taxon>
        <taxon>Victivallales</taxon>
        <taxon>Victivallaceae</taxon>
        <taxon>Victivallis</taxon>
    </lineage>
</organism>
<evidence type="ECO:0000313" key="4">
    <source>
        <dbReference type="EMBL" id="PVY44767.1"/>
    </source>
</evidence>
<keyword evidence="5" id="KW-1185">Reference proteome</keyword>
<feature type="transmembrane region" description="Helical" evidence="2">
    <location>
        <begin position="59"/>
        <end position="78"/>
    </location>
</feature>
<dbReference type="InterPro" id="IPR002035">
    <property type="entry name" value="VWF_A"/>
</dbReference>
<feature type="compositionally biased region" description="Basic and acidic residues" evidence="1">
    <location>
        <begin position="726"/>
        <end position="750"/>
    </location>
</feature>
<feature type="compositionally biased region" description="Basic and acidic residues" evidence="1">
    <location>
        <begin position="530"/>
        <end position="541"/>
    </location>
</feature>
<dbReference type="PANTHER" id="PTHR22550">
    <property type="entry name" value="SPORE GERMINATION PROTEIN"/>
    <property type="match status" value="1"/>
</dbReference>
<feature type="region of interest" description="Disordered" evidence="1">
    <location>
        <begin position="359"/>
        <end position="382"/>
    </location>
</feature>
<feature type="compositionally biased region" description="Basic and acidic residues" evidence="1">
    <location>
        <begin position="698"/>
        <end position="718"/>
    </location>
</feature>